<keyword evidence="2 6" id="KW-0255">Endonuclease</keyword>
<dbReference type="REBASE" id="408813">
    <property type="entry name" value="V.PspPGU16ORF23320P"/>
</dbReference>
<keyword evidence="3 6" id="KW-0227">DNA damage</keyword>
<dbReference type="RefSeq" id="WP_180720162.1">
    <property type="nucleotide sequence ID" value="NZ_AP023174.1"/>
</dbReference>
<keyword evidence="5 6" id="KW-0234">DNA repair</keyword>
<comment type="similarity">
    <text evidence="6">Belongs to the vsr family.</text>
</comment>
<dbReference type="KEGG" id="plad:PPGU16_23330"/>
<dbReference type="InterPro" id="IPR011335">
    <property type="entry name" value="Restrct_endonuc-II-like"/>
</dbReference>
<evidence type="ECO:0000256" key="3">
    <source>
        <dbReference type="ARBA" id="ARBA00022763"/>
    </source>
</evidence>
<dbReference type="CDD" id="cd00221">
    <property type="entry name" value="Vsr"/>
    <property type="match status" value="1"/>
</dbReference>
<keyword evidence="1 6" id="KW-0540">Nuclease</keyword>
<dbReference type="Proteomes" id="UP000510888">
    <property type="component" value="Chromosome 1"/>
</dbReference>
<evidence type="ECO:0000256" key="1">
    <source>
        <dbReference type="ARBA" id="ARBA00022722"/>
    </source>
</evidence>
<dbReference type="GO" id="GO:0006298">
    <property type="term" value="P:mismatch repair"/>
    <property type="evidence" value="ECO:0007669"/>
    <property type="project" value="UniProtKB-UniRule"/>
</dbReference>
<keyword evidence="4 6" id="KW-0378">Hydrolase</keyword>
<sequence>MVDIVDAATRSRMMSGIRGRNTKPEILIRSLLHRRGFRFRLDARDLAGRPDIVLPRYRAVIFVHGCFWHGHDCHLFKWPQTRAEFWRDKIGRNRANDAKAQAALLDAGWRVATVWECALRGANRDIDGVLQRLIDWLHGDAPLHEERA</sequence>
<evidence type="ECO:0000313" key="8">
    <source>
        <dbReference type="Proteomes" id="UP000510888"/>
    </source>
</evidence>
<dbReference type="SUPFAM" id="SSF52980">
    <property type="entry name" value="Restriction endonuclease-like"/>
    <property type="match status" value="1"/>
</dbReference>
<organism evidence="7 8">
    <name type="scientific">Paraburkholderia largidicola</name>
    <dbReference type="NCBI Taxonomy" id="3014751"/>
    <lineage>
        <taxon>Bacteria</taxon>
        <taxon>Pseudomonadati</taxon>
        <taxon>Pseudomonadota</taxon>
        <taxon>Betaproteobacteria</taxon>
        <taxon>Burkholderiales</taxon>
        <taxon>Burkholderiaceae</taxon>
        <taxon>Paraburkholderia</taxon>
    </lineage>
</organism>
<dbReference type="GO" id="GO:0004519">
    <property type="term" value="F:endonuclease activity"/>
    <property type="evidence" value="ECO:0007669"/>
    <property type="project" value="UniProtKB-KW"/>
</dbReference>
<evidence type="ECO:0000256" key="5">
    <source>
        <dbReference type="ARBA" id="ARBA00023204"/>
    </source>
</evidence>
<comment type="function">
    <text evidence="6">May nick specific sequences that contain T:G mispairs resulting from m5C-deamination.</text>
</comment>
<dbReference type="PIRSF" id="PIRSF018267">
    <property type="entry name" value="VSR_endonuc"/>
    <property type="match status" value="1"/>
</dbReference>
<proteinExistence type="inferred from homology"/>
<name>A0A7I8BKL1_9BURK</name>
<evidence type="ECO:0000256" key="4">
    <source>
        <dbReference type="ARBA" id="ARBA00022801"/>
    </source>
</evidence>
<accession>A0A7I8BKL1</accession>
<dbReference type="EMBL" id="AP023174">
    <property type="protein sequence ID" value="BCF89266.1"/>
    <property type="molecule type" value="Genomic_DNA"/>
</dbReference>
<gene>
    <name evidence="7" type="ORF">PPGU16_23330</name>
</gene>
<dbReference type="Pfam" id="PF03852">
    <property type="entry name" value="Vsr"/>
    <property type="match status" value="1"/>
</dbReference>
<evidence type="ECO:0000313" key="7">
    <source>
        <dbReference type="EMBL" id="BCF89266.1"/>
    </source>
</evidence>
<dbReference type="InterPro" id="IPR004603">
    <property type="entry name" value="DNA_mismatch_endonuc_vsr"/>
</dbReference>
<dbReference type="NCBIfam" id="TIGR00632">
    <property type="entry name" value="vsr"/>
    <property type="match status" value="1"/>
</dbReference>
<dbReference type="AlphaFoldDB" id="A0A7I8BKL1"/>
<protein>
    <recommendedName>
        <fullName evidence="6">Very short patch repair endonuclease</fullName>
        <ecNumber evidence="6">3.1.-.-</ecNumber>
    </recommendedName>
</protein>
<evidence type="ECO:0000256" key="6">
    <source>
        <dbReference type="PIRNR" id="PIRNR018267"/>
    </source>
</evidence>
<keyword evidence="8" id="KW-1185">Reference proteome</keyword>
<reference evidence="7 8" key="1">
    <citation type="journal article" date="2020" name="Genes (Basel)">
        <title>Genomic Comparison of Insect Gut Symbionts from Divergent Burkholderia Subclades.</title>
        <authorList>
            <person name="Takeshita K."/>
            <person name="Kikuchi Y."/>
        </authorList>
    </citation>
    <scope>NUCLEOTIDE SEQUENCE [LARGE SCALE GENOMIC DNA]</scope>
    <source>
        <strain evidence="7 8">PGU16</strain>
    </source>
</reference>
<evidence type="ECO:0000256" key="2">
    <source>
        <dbReference type="ARBA" id="ARBA00022759"/>
    </source>
</evidence>
<dbReference type="Gene3D" id="3.40.960.10">
    <property type="entry name" value="VSR Endonuclease"/>
    <property type="match status" value="1"/>
</dbReference>
<dbReference type="EC" id="3.1.-.-" evidence="6"/>
<dbReference type="GO" id="GO:0016787">
    <property type="term" value="F:hydrolase activity"/>
    <property type="evidence" value="ECO:0007669"/>
    <property type="project" value="UniProtKB-KW"/>
</dbReference>